<accession>A0ABQ4M552</accession>
<dbReference type="RefSeq" id="WP_213653400.1">
    <property type="nucleotide sequence ID" value="NZ_BOSL01000001.1"/>
</dbReference>
<comment type="caution">
    <text evidence="2">The sequence shown here is derived from an EMBL/GenBank/DDBJ whole genome shotgun (WGS) entry which is preliminary data.</text>
</comment>
<protein>
    <recommendedName>
        <fullName evidence="1">FAS1-like dehydratase domain-containing protein</fullName>
    </recommendedName>
</protein>
<evidence type="ECO:0000313" key="3">
    <source>
        <dbReference type="Proteomes" id="UP000679992"/>
    </source>
</evidence>
<dbReference type="EMBL" id="BOSL01000001">
    <property type="protein sequence ID" value="GIP51138.1"/>
    <property type="molecule type" value="Genomic_DNA"/>
</dbReference>
<sequence length="125" mass="13801">MNNLRFRVHLSEEAIVQYAASIEAPLQRIGAALVAPSTMPITFWKIADAPWLHMPEPLIHGIQQFHYEAPLTSGMELDCDLSLTRVENKTGRQGALTLYTHSLICTCAGKRIVTVETALISVGDK</sequence>
<dbReference type="Proteomes" id="UP000679992">
    <property type="component" value="Unassembled WGS sequence"/>
</dbReference>
<proteinExistence type="predicted"/>
<dbReference type="SUPFAM" id="SSF54637">
    <property type="entry name" value="Thioesterase/thiol ester dehydrase-isomerase"/>
    <property type="match status" value="1"/>
</dbReference>
<gene>
    <name evidence="2" type="ORF">J42TS3_01730</name>
</gene>
<name>A0ABQ4M552_9BACL</name>
<evidence type="ECO:0000313" key="2">
    <source>
        <dbReference type="EMBL" id="GIP51138.1"/>
    </source>
</evidence>
<dbReference type="Gene3D" id="3.10.129.10">
    <property type="entry name" value="Hotdog Thioesterase"/>
    <property type="match status" value="1"/>
</dbReference>
<dbReference type="InterPro" id="IPR039569">
    <property type="entry name" value="FAS1-like_DH_region"/>
</dbReference>
<organism evidence="2 3">
    <name type="scientific">Paenibacillus vini</name>
    <dbReference type="NCBI Taxonomy" id="1476024"/>
    <lineage>
        <taxon>Bacteria</taxon>
        <taxon>Bacillati</taxon>
        <taxon>Bacillota</taxon>
        <taxon>Bacilli</taxon>
        <taxon>Bacillales</taxon>
        <taxon>Paenibacillaceae</taxon>
        <taxon>Paenibacillus</taxon>
    </lineage>
</organism>
<reference evidence="2 3" key="1">
    <citation type="submission" date="2021-03" db="EMBL/GenBank/DDBJ databases">
        <title>Antimicrobial resistance genes in bacteria isolated from Japanese honey, and their potential for conferring macrolide and lincosamide resistance in the American foulbrood pathogen Paenibacillus larvae.</title>
        <authorList>
            <person name="Okamoto M."/>
            <person name="Kumagai M."/>
            <person name="Kanamori H."/>
            <person name="Takamatsu D."/>
        </authorList>
    </citation>
    <scope>NUCLEOTIDE SEQUENCE [LARGE SCALE GENOMIC DNA]</scope>
    <source>
        <strain evidence="2 3">J42TS3</strain>
    </source>
</reference>
<evidence type="ECO:0000259" key="1">
    <source>
        <dbReference type="Pfam" id="PF13452"/>
    </source>
</evidence>
<feature type="domain" description="FAS1-like dehydratase" evidence="1">
    <location>
        <begin position="32"/>
        <end position="114"/>
    </location>
</feature>
<dbReference type="InterPro" id="IPR029069">
    <property type="entry name" value="HotDog_dom_sf"/>
</dbReference>
<keyword evidence="3" id="KW-1185">Reference proteome</keyword>
<dbReference type="Pfam" id="PF13452">
    <property type="entry name" value="FAS1_DH_region"/>
    <property type="match status" value="1"/>
</dbReference>